<gene>
    <name evidence="1" type="ORF">CLOBOL_03017</name>
</gene>
<sequence length="36" mass="3939">MEGISSDKSNSCAKIDVGLQTTNKKAQEVQKWTITV</sequence>
<proteinExistence type="predicted"/>
<accession>A8RRJ7</accession>
<evidence type="ECO:0000313" key="2">
    <source>
        <dbReference type="Proteomes" id="UP000005396"/>
    </source>
</evidence>
<dbReference type="AlphaFoldDB" id="A8RRJ7"/>
<dbReference type="Proteomes" id="UP000005396">
    <property type="component" value="Unassembled WGS sequence"/>
</dbReference>
<organism evidence="1 2">
    <name type="scientific">Enterocloster bolteae (strain ATCC BAA-613 / DSM 15670 / CCUG 46953 / JCM 12243 / WAL 16351)</name>
    <name type="common">Clostridium bolteae</name>
    <dbReference type="NCBI Taxonomy" id="411902"/>
    <lineage>
        <taxon>Bacteria</taxon>
        <taxon>Bacillati</taxon>
        <taxon>Bacillota</taxon>
        <taxon>Clostridia</taxon>
        <taxon>Lachnospirales</taxon>
        <taxon>Lachnospiraceae</taxon>
        <taxon>Enterocloster</taxon>
    </lineage>
</organism>
<protein>
    <submittedName>
        <fullName evidence="1">Uncharacterized protein</fullName>
    </submittedName>
</protein>
<name>A8RRJ7_ENTBW</name>
<reference evidence="1 2" key="1">
    <citation type="submission" date="2007-08" db="EMBL/GenBank/DDBJ databases">
        <authorList>
            <person name="Fulton L."/>
            <person name="Clifton S."/>
            <person name="Fulton B."/>
            <person name="Xu J."/>
            <person name="Minx P."/>
            <person name="Pepin K.H."/>
            <person name="Johnson M."/>
            <person name="Thiruvilangam P."/>
            <person name="Bhonagiri V."/>
            <person name="Nash W.E."/>
            <person name="Mardis E.R."/>
            <person name="Wilson R.K."/>
        </authorList>
    </citation>
    <scope>NUCLEOTIDE SEQUENCE [LARGE SCALE GENOMIC DNA]</scope>
    <source>
        <strain evidence="2">ATCC BAA-613 / DSM 15670 / CCUG 46953 / JCM 12243 / WAL 16351</strain>
    </source>
</reference>
<dbReference type="HOGENOM" id="CLU_3355392_0_0_9"/>
<dbReference type="PaxDb" id="411902-CLOBOL_03017"/>
<dbReference type="EMBL" id="ABCC02000028">
    <property type="protein sequence ID" value="EDP16683.1"/>
    <property type="molecule type" value="Genomic_DNA"/>
</dbReference>
<reference evidence="1 2" key="2">
    <citation type="submission" date="2007-09" db="EMBL/GenBank/DDBJ databases">
        <title>Draft genome sequence of Clostridium bolteae (ATCC BAA-613).</title>
        <authorList>
            <person name="Sudarsanam P."/>
            <person name="Ley R."/>
            <person name="Guruge J."/>
            <person name="Turnbaugh P.J."/>
            <person name="Mahowald M."/>
            <person name="Liep D."/>
            <person name="Gordon J."/>
        </authorList>
    </citation>
    <scope>NUCLEOTIDE SEQUENCE [LARGE SCALE GENOMIC DNA]</scope>
    <source>
        <strain evidence="2">ATCC BAA-613 / DSM 15670 / CCUG 46953 / JCM 12243 / WAL 16351</strain>
    </source>
</reference>
<evidence type="ECO:0000313" key="1">
    <source>
        <dbReference type="EMBL" id="EDP16683.1"/>
    </source>
</evidence>
<comment type="caution">
    <text evidence="1">The sequence shown here is derived from an EMBL/GenBank/DDBJ whole genome shotgun (WGS) entry which is preliminary data.</text>
</comment>